<comment type="caution">
    <text evidence="3">The sequence shown here is derived from an EMBL/GenBank/DDBJ whole genome shotgun (WGS) entry which is preliminary data.</text>
</comment>
<evidence type="ECO:0000313" key="3">
    <source>
        <dbReference type="EMBL" id="NEN04253.1"/>
    </source>
</evidence>
<feature type="domain" description="Helicase XPB/Ssl2 N-terminal" evidence="2">
    <location>
        <begin position="352"/>
        <end position="483"/>
    </location>
</feature>
<proteinExistence type="predicted"/>
<keyword evidence="3" id="KW-0378">Hydrolase</keyword>
<gene>
    <name evidence="3" type="ORF">G3T36_00050</name>
</gene>
<protein>
    <submittedName>
        <fullName evidence="3">Helicase-associated domain-containing protein</fullName>
    </submittedName>
</protein>
<reference evidence="3 4" key="1">
    <citation type="journal article" date="2014" name="J. Microbiol.">
        <title>Diaminobutyricibacter tongyongensis gen. nov., sp. nov. and Homoserinibacter gongjuensis gen. nov., sp. nov. belong to the family Microbacteriaceae.</title>
        <authorList>
            <person name="Kim S.J."/>
            <person name="Ahn J.H."/>
            <person name="Weon H.Y."/>
            <person name="Hamada M."/>
            <person name="Suzuki K."/>
            <person name="Kwon S.W."/>
        </authorList>
    </citation>
    <scope>NUCLEOTIDE SEQUENCE [LARGE SCALE GENOMIC DNA]</scope>
    <source>
        <strain evidence="3 4">NBRC 108724</strain>
    </source>
</reference>
<dbReference type="AlphaFoldDB" id="A0A6L9XRP8"/>
<keyword evidence="3" id="KW-0547">Nucleotide-binding</keyword>
<dbReference type="RefSeq" id="WP_163287403.1">
    <property type="nucleotide sequence ID" value="NZ_JAAGWY010000001.1"/>
</dbReference>
<dbReference type="InterPro" id="IPR032830">
    <property type="entry name" value="XPB/Ssl2_N"/>
</dbReference>
<dbReference type="Proteomes" id="UP000474967">
    <property type="component" value="Unassembled WGS sequence"/>
</dbReference>
<keyword evidence="4" id="KW-1185">Reference proteome</keyword>
<dbReference type="GO" id="GO:0004386">
    <property type="term" value="F:helicase activity"/>
    <property type="evidence" value="ECO:0007669"/>
    <property type="project" value="UniProtKB-KW"/>
</dbReference>
<keyword evidence="3" id="KW-0347">Helicase</keyword>
<feature type="compositionally biased region" description="Low complexity" evidence="1">
    <location>
        <begin position="624"/>
        <end position="636"/>
    </location>
</feature>
<keyword evidence="3" id="KW-0067">ATP-binding</keyword>
<name>A0A6L9XRP8_9MICO</name>
<sequence length="636" mass="67424">MTSTLVFAARLRALDDDALAAALAVRGTPRYGIDDFFDLADALLDRESVQRALAGFDRPTLAVLAALTASGAPATAQRVADLLYSAGAIPPQEPDAVAARLDVTASLLLTLHEGDTYSLYDGVRAQLESWPELGLPSPAELISAPPPHALAPVPDTEQRFSDRLASERAFLAVSTVTELVSELQREGARELQKGGLALPATKRIAAALGVDVTDVATVVSIAARAGLIGLEHATWLPTDAGALWQQEPTADRWRVLASAWRDALPADLRSVLADRAHAVWGERLHEFVDWAYPAAGDAMRARVTAYTRDAEWLGITARQAPSSAGTLLLESGPGEAATAFAALFPPEVDHVYLQHDLTIVSPGPLTPAVDARLRMLADVESRALASTYRVSSASLVRAIAEGETAETIRAFLAQISLTGLPQPLDYLIADAAERYGRVRVADLDAPAGDRETGAHTLVQSDDTALLTTIAVDQALRPIALVRTAPTRLVSRFPRDVVFWALSDARYPVAAIDTDGAIVGLHRHRVAPTAPPPAPNPAKALVERLRAAEQAEGPDTGAQWLARQLDIAIRGKATVTVSVAMPDGRVVEYLLEPTGLGGGRLRGRDRQADIERTLPLSSIRGLSPAEAAASGETGSEA</sequence>
<organism evidence="3 4">
    <name type="scientific">Leifsonia tongyongensis</name>
    <dbReference type="NCBI Taxonomy" id="1268043"/>
    <lineage>
        <taxon>Bacteria</taxon>
        <taxon>Bacillati</taxon>
        <taxon>Actinomycetota</taxon>
        <taxon>Actinomycetes</taxon>
        <taxon>Micrococcales</taxon>
        <taxon>Microbacteriaceae</taxon>
        <taxon>Leifsonia</taxon>
    </lineage>
</organism>
<accession>A0A6L9XRP8</accession>
<feature type="compositionally biased region" description="Basic and acidic residues" evidence="1">
    <location>
        <begin position="601"/>
        <end position="611"/>
    </location>
</feature>
<feature type="region of interest" description="Disordered" evidence="1">
    <location>
        <begin position="599"/>
        <end position="636"/>
    </location>
</feature>
<evidence type="ECO:0000259" key="2">
    <source>
        <dbReference type="Pfam" id="PF13625"/>
    </source>
</evidence>
<dbReference type="Pfam" id="PF13625">
    <property type="entry name" value="Helicase_C_3"/>
    <property type="match status" value="1"/>
</dbReference>
<dbReference type="EMBL" id="JAAGWY010000001">
    <property type="protein sequence ID" value="NEN04253.1"/>
    <property type="molecule type" value="Genomic_DNA"/>
</dbReference>
<evidence type="ECO:0000313" key="4">
    <source>
        <dbReference type="Proteomes" id="UP000474967"/>
    </source>
</evidence>
<evidence type="ECO:0000256" key="1">
    <source>
        <dbReference type="SAM" id="MobiDB-lite"/>
    </source>
</evidence>